<evidence type="ECO:0000256" key="17">
    <source>
        <dbReference type="ARBA" id="ARBA00036239"/>
    </source>
</evidence>
<comment type="catalytic activity">
    <reaction evidence="16">
        <text>K(+)(in) = K(+)(out)</text>
        <dbReference type="Rhea" id="RHEA:29463"/>
        <dbReference type="ChEBI" id="CHEBI:29103"/>
    </reaction>
</comment>
<evidence type="ECO:0000256" key="9">
    <source>
        <dbReference type="ARBA" id="ARBA00023157"/>
    </source>
</evidence>
<keyword evidence="24" id="KW-1185">Reference proteome</keyword>
<comment type="catalytic activity">
    <reaction evidence="18">
        <text>Ca(2+)(in) = Ca(2+)(out)</text>
        <dbReference type="Rhea" id="RHEA:29671"/>
        <dbReference type="ChEBI" id="CHEBI:29108"/>
    </reaction>
</comment>
<dbReference type="CDD" id="cd19013">
    <property type="entry name" value="LGIC_ECD_5-HT3C_E"/>
    <property type="match status" value="1"/>
</dbReference>
<evidence type="ECO:0000256" key="3">
    <source>
        <dbReference type="ARBA" id="ARBA00022692"/>
    </source>
</evidence>
<feature type="transmembrane region" description="Helical" evidence="20">
    <location>
        <begin position="325"/>
        <end position="345"/>
    </location>
</feature>
<comment type="subcellular location">
    <subcellularLocation>
        <location evidence="15">Postsynaptic cell membrane</location>
        <topology evidence="15">Multi-pass membrane protein</topology>
    </subcellularLocation>
</comment>
<dbReference type="Ensembl" id="ENSOTST00005004462.2">
    <property type="protein sequence ID" value="ENSOTSP00005004019.2"/>
    <property type="gene ID" value="ENSOTSG00005002285.2"/>
</dbReference>
<dbReference type="Pfam" id="PF02932">
    <property type="entry name" value="Neur_chan_memb"/>
    <property type="match status" value="1"/>
</dbReference>
<keyword evidence="11" id="KW-0325">Glycoprotein</keyword>
<dbReference type="Proteomes" id="UP000694402">
    <property type="component" value="Unassembled WGS sequence"/>
</dbReference>
<evidence type="ECO:0000256" key="4">
    <source>
        <dbReference type="ARBA" id="ARBA00022729"/>
    </source>
</evidence>
<keyword evidence="4" id="KW-0732">Signal</keyword>
<sequence>MAAKDFSKMESQRWWVSSHQVLFIICCIMVQAPCLRCKIVVNCTNPNTISLLAALENVMKLYSIRPVMNLSTPTNISMYFTLYGILGVEEKAQLLNTYIWLVKEWENEFFSWDPVQCGSANISLPRERFWSPDVVINEFMDENRAPIVPYVYIKHTGIVRDANPVRVVSSCNLEIYTFPFDVQNCTFTFRSYIHHVSDIRIILGKKVEDILKRSISVLSTEGEWELMDIKSSKFKLSTFNQGESNPYDELCFYIVLRRRATLYVVNLLIPSCFLITVDLFSFLLPPQNVDRSSFKMTLILGYSVFLLIVNDLLPVTGSTIPLINVFFAICLALMVASLLETILITNLLVAPCNFRPVPGWVRVLVLRFMGTLVWLPQKSREDKIILNPVARDVKVCPLVTVERQVQTGEPGKMWAEADDPALAELRNLGNELQSIRLHVAQHVNGNQISQDWMQVGYIIDRLLFGVYCIFITFSFIVILGIWSNSYNQ</sequence>
<evidence type="ECO:0000256" key="6">
    <source>
        <dbReference type="ARBA" id="ARBA00023018"/>
    </source>
</evidence>
<keyword evidence="3 20" id="KW-0812">Transmembrane</keyword>
<proteinExistence type="predicted"/>
<evidence type="ECO:0000256" key="14">
    <source>
        <dbReference type="ARBA" id="ARBA00023303"/>
    </source>
</evidence>
<keyword evidence="1" id="KW-0813">Transport</keyword>
<evidence type="ECO:0000256" key="12">
    <source>
        <dbReference type="ARBA" id="ARBA00023257"/>
    </source>
</evidence>
<keyword evidence="7" id="KW-0406">Ion transport</keyword>
<dbReference type="RefSeq" id="XP_042178837.1">
    <property type="nucleotide sequence ID" value="XM_042322903.1"/>
</dbReference>
<feature type="transmembrane region" description="Helical" evidence="20">
    <location>
        <begin position="262"/>
        <end position="284"/>
    </location>
</feature>
<evidence type="ECO:0000256" key="18">
    <source>
        <dbReference type="ARBA" id="ARBA00036634"/>
    </source>
</evidence>
<evidence type="ECO:0008006" key="25">
    <source>
        <dbReference type="Google" id="ProtNLM"/>
    </source>
</evidence>
<dbReference type="InterPro" id="IPR006029">
    <property type="entry name" value="Neurotrans-gated_channel_TM"/>
</dbReference>
<accession>A0A8C8C507</accession>
<evidence type="ECO:0000256" key="13">
    <source>
        <dbReference type="ARBA" id="ARBA00023286"/>
    </source>
</evidence>
<comment type="function">
    <text evidence="19">Forms serotonin (5-hydroxytryptamine/5-HT3)-activated cation-selective channel complexes, which when activated cause fast, depolarizing responses in neurons.</text>
</comment>
<evidence type="ECO:0000256" key="15">
    <source>
        <dbReference type="ARBA" id="ARBA00034104"/>
    </source>
</evidence>
<evidence type="ECO:0000259" key="22">
    <source>
        <dbReference type="Pfam" id="PF02932"/>
    </source>
</evidence>
<dbReference type="GO" id="GO:0004888">
    <property type="term" value="F:transmembrane signaling receptor activity"/>
    <property type="evidence" value="ECO:0007669"/>
    <property type="project" value="InterPro"/>
</dbReference>
<evidence type="ECO:0000259" key="21">
    <source>
        <dbReference type="Pfam" id="PF02931"/>
    </source>
</evidence>
<feature type="domain" description="Neurotransmitter-gated ion-channel transmembrane" evidence="22">
    <location>
        <begin position="267"/>
        <end position="476"/>
    </location>
</feature>
<protein>
    <recommendedName>
        <fullName evidence="25">5-hydroxytryptamine receptor 3A-like</fullName>
    </recommendedName>
</protein>
<evidence type="ECO:0000256" key="2">
    <source>
        <dbReference type="ARBA" id="ARBA00022475"/>
    </source>
</evidence>
<dbReference type="FunFam" id="2.70.170.10:FF:000017">
    <property type="entry name" value="5-hydroxytryptamine receptor 3A"/>
    <property type="match status" value="1"/>
</dbReference>
<feature type="domain" description="Neurotransmitter-gated ion-channel ligand-binding" evidence="21">
    <location>
        <begin position="63"/>
        <end position="259"/>
    </location>
</feature>
<keyword evidence="13" id="KW-1071">Ligand-gated ion channel</keyword>
<evidence type="ECO:0000256" key="7">
    <source>
        <dbReference type="ARBA" id="ARBA00023065"/>
    </source>
</evidence>
<evidence type="ECO:0000256" key="1">
    <source>
        <dbReference type="ARBA" id="ARBA00022448"/>
    </source>
</evidence>
<comment type="catalytic activity">
    <reaction evidence="17">
        <text>Na(+)(in) = Na(+)(out)</text>
        <dbReference type="Rhea" id="RHEA:34963"/>
        <dbReference type="ChEBI" id="CHEBI:29101"/>
    </reaction>
</comment>
<feature type="transmembrane region" description="Helical" evidence="20">
    <location>
        <begin position="296"/>
        <end position="313"/>
    </location>
</feature>
<keyword evidence="5 20" id="KW-1133">Transmembrane helix</keyword>
<evidence type="ECO:0000313" key="23">
    <source>
        <dbReference type="Ensembl" id="ENSOTSP00005004019.2"/>
    </source>
</evidence>
<dbReference type="GeneID" id="112253241"/>
<dbReference type="Pfam" id="PF02931">
    <property type="entry name" value="Neur_chan_LBD"/>
    <property type="match status" value="1"/>
</dbReference>
<evidence type="ECO:0000256" key="11">
    <source>
        <dbReference type="ARBA" id="ARBA00023180"/>
    </source>
</evidence>
<keyword evidence="10" id="KW-0675">Receptor</keyword>
<keyword evidence="9" id="KW-1015">Disulfide bond</keyword>
<evidence type="ECO:0000256" key="8">
    <source>
        <dbReference type="ARBA" id="ARBA00023136"/>
    </source>
</evidence>
<dbReference type="InterPro" id="IPR018000">
    <property type="entry name" value="Neurotransmitter_ion_chnl_CS"/>
</dbReference>
<dbReference type="InterPro" id="IPR049944">
    <property type="entry name" value="LGIC_TM_5-HT3"/>
</dbReference>
<dbReference type="GO" id="GO:0005230">
    <property type="term" value="F:extracellular ligand-gated monoatomic ion channel activity"/>
    <property type="evidence" value="ECO:0007669"/>
    <property type="project" value="InterPro"/>
</dbReference>
<dbReference type="PROSITE" id="PS00236">
    <property type="entry name" value="NEUROTR_ION_CHANNEL"/>
    <property type="match status" value="1"/>
</dbReference>
<dbReference type="GO" id="GO:0045211">
    <property type="term" value="C:postsynaptic membrane"/>
    <property type="evidence" value="ECO:0007669"/>
    <property type="project" value="UniProtKB-SubCell"/>
</dbReference>
<dbReference type="InterPro" id="IPR006202">
    <property type="entry name" value="Neur_chan_lig-bd"/>
</dbReference>
<dbReference type="GeneTree" id="ENSGT00940000164924"/>
<keyword evidence="2" id="KW-1003">Cell membrane</keyword>
<evidence type="ECO:0000256" key="5">
    <source>
        <dbReference type="ARBA" id="ARBA00022989"/>
    </source>
</evidence>
<evidence type="ECO:0000313" key="24">
    <source>
        <dbReference type="Proteomes" id="UP000694402"/>
    </source>
</evidence>
<feature type="transmembrane region" description="Helical" evidence="20">
    <location>
        <begin position="462"/>
        <end position="482"/>
    </location>
</feature>
<dbReference type="CDD" id="cd19063">
    <property type="entry name" value="LGIC_TM_5-HT3"/>
    <property type="match status" value="1"/>
</dbReference>
<keyword evidence="6" id="KW-0770">Synapse</keyword>
<dbReference type="AlphaFoldDB" id="A0A8C8C507"/>
<dbReference type="PANTHER" id="PTHR18945">
    <property type="entry name" value="NEUROTRANSMITTER GATED ION CHANNEL"/>
    <property type="match status" value="1"/>
</dbReference>
<evidence type="ECO:0000256" key="16">
    <source>
        <dbReference type="ARBA" id="ARBA00034430"/>
    </source>
</evidence>
<evidence type="ECO:0000256" key="19">
    <source>
        <dbReference type="ARBA" id="ARBA00037540"/>
    </source>
</evidence>
<evidence type="ECO:0000256" key="20">
    <source>
        <dbReference type="SAM" id="Phobius"/>
    </source>
</evidence>
<organism evidence="23 24">
    <name type="scientific">Oncorhynchus tshawytscha</name>
    <name type="common">Chinook salmon</name>
    <name type="synonym">Salmo tshawytscha</name>
    <dbReference type="NCBI Taxonomy" id="74940"/>
    <lineage>
        <taxon>Eukaryota</taxon>
        <taxon>Metazoa</taxon>
        <taxon>Chordata</taxon>
        <taxon>Craniata</taxon>
        <taxon>Vertebrata</taxon>
        <taxon>Euteleostomi</taxon>
        <taxon>Actinopterygii</taxon>
        <taxon>Neopterygii</taxon>
        <taxon>Teleostei</taxon>
        <taxon>Protacanthopterygii</taxon>
        <taxon>Salmoniformes</taxon>
        <taxon>Salmonidae</taxon>
        <taxon>Salmoninae</taxon>
        <taxon>Oncorhynchus</taxon>
    </lineage>
</organism>
<reference evidence="23" key="2">
    <citation type="submission" date="2025-09" db="UniProtKB">
        <authorList>
            <consortium name="Ensembl"/>
        </authorList>
    </citation>
    <scope>IDENTIFICATION</scope>
</reference>
<dbReference type="InterPro" id="IPR006201">
    <property type="entry name" value="Neur_channel"/>
</dbReference>
<keyword evidence="8 20" id="KW-0472">Membrane</keyword>
<dbReference type="KEGG" id="otw:112253241"/>
<keyword evidence="14" id="KW-0407">Ion channel</keyword>
<keyword evidence="12" id="KW-0628">Postsynaptic cell membrane</keyword>
<evidence type="ECO:0000256" key="10">
    <source>
        <dbReference type="ARBA" id="ARBA00023170"/>
    </source>
</evidence>
<name>A0A8C8C507_ONCTS</name>
<reference evidence="23" key="1">
    <citation type="submission" date="2025-08" db="UniProtKB">
        <authorList>
            <consortium name="Ensembl"/>
        </authorList>
    </citation>
    <scope>IDENTIFICATION</scope>
</reference>
<feature type="transmembrane region" description="Helical" evidence="20">
    <location>
        <begin position="357"/>
        <end position="375"/>
    </location>
</feature>
<gene>
    <name evidence="23" type="primary">LOC112253241</name>
</gene>